<comment type="caution">
    <text evidence="1">The sequence shown here is derived from an EMBL/GenBank/DDBJ whole genome shotgun (WGS) entry which is preliminary data.</text>
</comment>
<gene>
    <name evidence="1" type="ORF">Pen02_13460</name>
</gene>
<dbReference type="RefSeq" id="WP_203865035.1">
    <property type="nucleotide sequence ID" value="NZ_BONW01000004.1"/>
</dbReference>
<sequence length="142" mass="15461">MTTKPELAAYIRTLVRGDNEANERIETQLDAEGWDGFPRFLAALFFLAVDRRFGENATSAEVIRFVADLRAGLADDAPAIDAQDAEALIRANIDPDADYDIEPSSIGKIQAAVTYKVLTDEKITDDELDALLAEATAIASRS</sequence>
<proteinExistence type="predicted"/>
<evidence type="ECO:0000313" key="1">
    <source>
        <dbReference type="EMBL" id="GIG86410.1"/>
    </source>
</evidence>
<dbReference type="Proteomes" id="UP000646749">
    <property type="component" value="Unassembled WGS sequence"/>
</dbReference>
<keyword evidence="2" id="KW-1185">Reference proteome</keyword>
<protein>
    <submittedName>
        <fullName evidence="1">Uncharacterized protein</fullName>
    </submittedName>
</protein>
<accession>A0ABQ4DVE7</accession>
<evidence type="ECO:0000313" key="2">
    <source>
        <dbReference type="Proteomes" id="UP000646749"/>
    </source>
</evidence>
<dbReference type="EMBL" id="BONW01000004">
    <property type="protein sequence ID" value="GIG86410.1"/>
    <property type="molecule type" value="Genomic_DNA"/>
</dbReference>
<organism evidence="1 2">
    <name type="scientific">Plantactinospora endophytica</name>
    <dbReference type="NCBI Taxonomy" id="673535"/>
    <lineage>
        <taxon>Bacteria</taxon>
        <taxon>Bacillati</taxon>
        <taxon>Actinomycetota</taxon>
        <taxon>Actinomycetes</taxon>
        <taxon>Micromonosporales</taxon>
        <taxon>Micromonosporaceae</taxon>
        <taxon>Plantactinospora</taxon>
    </lineage>
</organism>
<name>A0ABQ4DVE7_9ACTN</name>
<reference evidence="1 2" key="1">
    <citation type="submission" date="2021-01" db="EMBL/GenBank/DDBJ databases">
        <title>Whole genome shotgun sequence of Plantactinospora endophytica NBRC 110450.</title>
        <authorList>
            <person name="Komaki H."/>
            <person name="Tamura T."/>
        </authorList>
    </citation>
    <scope>NUCLEOTIDE SEQUENCE [LARGE SCALE GENOMIC DNA]</scope>
    <source>
        <strain evidence="1 2">NBRC 110450</strain>
    </source>
</reference>